<dbReference type="SUPFAM" id="SSF53474">
    <property type="entry name" value="alpha/beta-Hydrolases"/>
    <property type="match status" value="1"/>
</dbReference>
<name>A0A225DJM4_9BACT</name>
<accession>A0A225DJM4</accession>
<evidence type="ECO:0000259" key="3">
    <source>
        <dbReference type="Pfam" id="PF01738"/>
    </source>
</evidence>
<gene>
    <name evidence="4" type="ORF">FRUB_03680</name>
</gene>
<evidence type="ECO:0000256" key="2">
    <source>
        <dbReference type="SAM" id="SignalP"/>
    </source>
</evidence>
<evidence type="ECO:0000313" key="4">
    <source>
        <dbReference type="EMBL" id="OWK41602.1"/>
    </source>
</evidence>
<dbReference type="RefSeq" id="WP_088254889.1">
    <property type="nucleotide sequence ID" value="NZ_NIDE01000005.1"/>
</dbReference>
<dbReference type="Proteomes" id="UP000214646">
    <property type="component" value="Unassembled WGS sequence"/>
</dbReference>
<organism evidence="4 5">
    <name type="scientific">Fimbriiglobus ruber</name>
    <dbReference type="NCBI Taxonomy" id="1908690"/>
    <lineage>
        <taxon>Bacteria</taxon>
        <taxon>Pseudomonadati</taxon>
        <taxon>Planctomycetota</taxon>
        <taxon>Planctomycetia</taxon>
        <taxon>Gemmatales</taxon>
        <taxon>Gemmataceae</taxon>
        <taxon>Fimbriiglobus</taxon>
    </lineage>
</organism>
<evidence type="ECO:0000313" key="5">
    <source>
        <dbReference type="Proteomes" id="UP000214646"/>
    </source>
</evidence>
<dbReference type="Gene3D" id="3.40.50.1820">
    <property type="entry name" value="alpha/beta hydrolase"/>
    <property type="match status" value="1"/>
</dbReference>
<protein>
    <recommendedName>
        <fullName evidence="3">Dienelactone hydrolase domain-containing protein</fullName>
    </recommendedName>
</protein>
<dbReference type="InterPro" id="IPR029058">
    <property type="entry name" value="AB_hydrolase_fold"/>
</dbReference>
<dbReference type="InterPro" id="IPR002925">
    <property type="entry name" value="Dienelactn_hydro"/>
</dbReference>
<dbReference type="PANTHER" id="PTHR43037:SF1">
    <property type="entry name" value="BLL1128 PROTEIN"/>
    <property type="match status" value="1"/>
</dbReference>
<feature type="chain" id="PRO_5013370614" description="Dienelactone hydrolase domain-containing protein" evidence="2">
    <location>
        <begin position="25"/>
        <end position="246"/>
    </location>
</feature>
<dbReference type="OrthoDB" id="9764953at2"/>
<keyword evidence="1 2" id="KW-0732">Signal</keyword>
<dbReference type="GO" id="GO:0016787">
    <property type="term" value="F:hydrolase activity"/>
    <property type="evidence" value="ECO:0007669"/>
    <property type="project" value="InterPro"/>
</dbReference>
<dbReference type="EMBL" id="NIDE01000005">
    <property type="protein sequence ID" value="OWK41602.1"/>
    <property type="molecule type" value="Genomic_DNA"/>
</dbReference>
<dbReference type="PANTHER" id="PTHR43037">
    <property type="entry name" value="UNNAMED PRODUCT-RELATED"/>
    <property type="match status" value="1"/>
</dbReference>
<feature type="signal peptide" evidence="2">
    <location>
        <begin position="1"/>
        <end position="24"/>
    </location>
</feature>
<reference evidence="5" key="1">
    <citation type="submission" date="2017-06" db="EMBL/GenBank/DDBJ databases">
        <title>Genome analysis of Fimbriiglobus ruber SP5, the first member of the order Planctomycetales with confirmed chitinolytic capability.</title>
        <authorList>
            <person name="Ravin N.V."/>
            <person name="Rakitin A.L."/>
            <person name="Ivanova A.A."/>
            <person name="Beletsky A.V."/>
            <person name="Kulichevskaya I.S."/>
            <person name="Mardanov A.V."/>
            <person name="Dedysh S.N."/>
        </authorList>
    </citation>
    <scope>NUCLEOTIDE SEQUENCE [LARGE SCALE GENOMIC DNA]</scope>
    <source>
        <strain evidence="5">SP5</strain>
    </source>
</reference>
<sequence>MIRRSRVACFVALSLIGTAAMTPAADVKTGAVQKTFKNDDGTESPYVVYVPKAYDGTTALPVILFLHGSGETKGGAKMPFDQGLMNKHYQKQEEKFPAIVVVPQSEKRTWKADSADAKRALAMLDATTKEYKTDPARVYLTGLSMGGYGTWSLAVAHPEKWAAIVPVCGGGDPKAAEKIKDIPCWCFHGDKDDAVKVEKSREMIEALKKAGGDPKYTEYAGVGHNSWDRAYDTDELYTWLFAQKKK</sequence>
<proteinExistence type="predicted"/>
<dbReference type="Pfam" id="PF01738">
    <property type="entry name" value="DLH"/>
    <property type="match status" value="1"/>
</dbReference>
<keyword evidence="5" id="KW-1185">Reference proteome</keyword>
<feature type="domain" description="Dienelactone hydrolase" evidence="3">
    <location>
        <begin position="107"/>
        <end position="224"/>
    </location>
</feature>
<evidence type="ECO:0000256" key="1">
    <source>
        <dbReference type="ARBA" id="ARBA00022729"/>
    </source>
</evidence>
<comment type="caution">
    <text evidence="4">The sequence shown here is derived from an EMBL/GenBank/DDBJ whole genome shotgun (WGS) entry which is preliminary data.</text>
</comment>
<dbReference type="InterPro" id="IPR050955">
    <property type="entry name" value="Plant_Biomass_Hydrol_Est"/>
</dbReference>
<dbReference type="AlphaFoldDB" id="A0A225DJM4"/>